<proteinExistence type="predicted"/>
<comment type="caution">
    <text evidence="3">The sequence shown here is derived from an EMBL/GenBank/DDBJ whole genome shotgun (WGS) entry which is preliminary data.</text>
</comment>
<dbReference type="AlphaFoldDB" id="X1A9K5"/>
<dbReference type="CDD" id="cd00154">
    <property type="entry name" value="Rab"/>
    <property type="match status" value="1"/>
</dbReference>
<gene>
    <name evidence="3" type="ORF">S01H4_27720</name>
</gene>
<protein>
    <recommendedName>
        <fullName evidence="4">GTP-binding protein</fullName>
    </recommendedName>
</protein>
<name>X1A9K5_9ZZZZ</name>
<dbReference type="InterPro" id="IPR005225">
    <property type="entry name" value="Small_GTP-bd"/>
</dbReference>
<evidence type="ECO:0000256" key="2">
    <source>
        <dbReference type="ARBA" id="ARBA00023134"/>
    </source>
</evidence>
<keyword evidence="1" id="KW-0547">Nucleotide-binding</keyword>
<dbReference type="InterPro" id="IPR001806">
    <property type="entry name" value="Small_GTPase"/>
</dbReference>
<dbReference type="InterPro" id="IPR050227">
    <property type="entry name" value="Rab"/>
</dbReference>
<sequence length="187" mass="21883">EKPPHYIFKLCLLGQGGVGKTCIARRLCFDTFDANTRLTIGIDFYTYDLPIIVDGKQTYVRLSLWDFGGQEQFKQMFSYYIHGANGIFMVFSMFNLNNTLLGLDWWYEHLLKQNQDKTPKLLIGGKSDLAKEPGKVDELVIESFRKKHEEPKFFKTSAKNNYNIREIFVEMTRKILDTHSFKYDKLV</sequence>
<evidence type="ECO:0000256" key="1">
    <source>
        <dbReference type="ARBA" id="ARBA00022741"/>
    </source>
</evidence>
<dbReference type="PRINTS" id="PR00449">
    <property type="entry name" value="RASTRNSFRMNG"/>
</dbReference>
<dbReference type="PROSITE" id="PS51419">
    <property type="entry name" value="RAB"/>
    <property type="match status" value="1"/>
</dbReference>
<dbReference type="PANTHER" id="PTHR47977">
    <property type="entry name" value="RAS-RELATED PROTEIN RAB"/>
    <property type="match status" value="1"/>
</dbReference>
<dbReference type="GO" id="GO:0003924">
    <property type="term" value="F:GTPase activity"/>
    <property type="evidence" value="ECO:0007669"/>
    <property type="project" value="InterPro"/>
</dbReference>
<evidence type="ECO:0000313" key="3">
    <source>
        <dbReference type="EMBL" id="GAG79070.1"/>
    </source>
</evidence>
<dbReference type="Pfam" id="PF00071">
    <property type="entry name" value="Ras"/>
    <property type="match status" value="1"/>
</dbReference>
<dbReference type="GO" id="GO:0005525">
    <property type="term" value="F:GTP binding"/>
    <property type="evidence" value="ECO:0007669"/>
    <property type="project" value="UniProtKB-KW"/>
</dbReference>
<keyword evidence="2" id="KW-0342">GTP-binding</keyword>
<evidence type="ECO:0008006" key="4">
    <source>
        <dbReference type="Google" id="ProtNLM"/>
    </source>
</evidence>
<dbReference type="SUPFAM" id="SSF52540">
    <property type="entry name" value="P-loop containing nucleoside triphosphate hydrolases"/>
    <property type="match status" value="1"/>
</dbReference>
<feature type="non-terminal residue" evidence="3">
    <location>
        <position position="1"/>
    </location>
</feature>
<dbReference type="EMBL" id="BART01013610">
    <property type="protein sequence ID" value="GAG79070.1"/>
    <property type="molecule type" value="Genomic_DNA"/>
</dbReference>
<organism evidence="3">
    <name type="scientific">marine sediment metagenome</name>
    <dbReference type="NCBI Taxonomy" id="412755"/>
    <lineage>
        <taxon>unclassified sequences</taxon>
        <taxon>metagenomes</taxon>
        <taxon>ecological metagenomes</taxon>
    </lineage>
</organism>
<dbReference type="NCBIfam" id="TIGR00231">
    <property type="entry name" value="small_GTP"/>
    <property type="match status" value="1"/>
</dbReference>
<dbReference type="Gene3D" id="3.40.50.300">
    <property type="entry name" value="P-loop containing nucleotide triphosphate hydrolases"/>
    <property type="match status" value="1"/>
</dbReference>
<accession>X1A9K5</accession>
<dbReference type="SMART" id="SM00173">
    <property type="entry name" value="RAS"/>
    <property type="match status" value="1"/>
</dbReference>
<dbReference type="InterPro" id="IPR027417">
    <property type="entry name" value="P-loop_NTPase"/>
</dbReference>
<dbReference type="FunFam" id="3.40.50.300:FF:001447">
    <property type="entry name" value="Ras-related protein Rab-1B"/>
    <property type="match status" value="1"/>
</dbReference>
<reference evidence="3" key="1">
    <citation type="journal article" date="2014" name="Front. Microbiol.">
        <title>High frequency of phylogenetically diverse reductive dehalogenase-homologous genes in deep subseafloor sedimentary metagenomes.</title>
        <authorList>
            <person name="Kawai M."/>
            <person name="Futagami T."/>
            <person name="Toyoda A."/>
            <person name="Takaki Y."/>
            <person name="Nishi S."/>
            <person name="Hori S."/>
            <person name="Arai W."/>
            <person name="Tsubouchi T."/>
            <person name="Morono Y."/>
            <person name="Uchiyama I."/>
            <person name="Ito T."/>
            <person name="Fujiyama A."/>
            <person name="Inagaki F."/>
            <person name="Takami H."/>
        </authorList>
    </citation>
    <scope>NUCLEOTIDE SEQUENCE</scope>
    <source>
        <strain evidence="3">Expedition CK06-06</strain>
    </source>
</reference>
<dbReference type="SMART" id="SM00175">
    <property type="entry name" value="RAB"/>
    <property type="match status" value="1"/>
</dbReference>
<dbReference type="SMART" id="SM00174">
    <property type="entry name" value="RHO"/>
    <property type="match status" value="1"/>
</dbReference>